<dbReference type="SUPFAM" id="SSF48452">
    <property type="entry name" value="TPR-like"/>
    <property type="match status" value="1"/>
</dbReference>
<dbReference type="PROSITE" id="PS50005">
    <property type="entry name" value="TPR"/>
    <property type="match status" value="1"/>
</dbReference>
<keyword evidence="1" id="KW-0802">TPR repeat</keyword>
<reference evidence="3" key="1">
    <citation type="journal article" date="2019" name="Int. J. Syst. Evol. Microbiol.">
        <title>The Global Catalogue of Microorganisms (GCM) 10K type strain sequencing project: providing services to taxonomists for standard genome sequencing and annotation.</title>
        <authorList>
            <consortium name="The Broad Institute Genomics Platform"/>
            <consortium name="The Broad Institute Genome Sequencing Center for Infectious Disease"/>
            <person name="Wu L."/>
            <person name="Ma J."/>
        </authorList>
    </citation>
    <scope>NUCLEOTIDE SEQUENCE [LARGE SCALE GENOMIC DNA]</scope>
    <source>
        <strain evidence="3">CCUG 62974</strain>
    </source>
</reference>
<evidence type="ECO:0000313" key="2">
    <source>
        <dbReference type="EMBL" id="MFD0883631.1"/>
    </source>
</evidence>
<dbReference type="Pfam" id="PF13432">
    <property type="entry name" value="TPR_16"/>
    <property type="match status" value="1"/>
</dbReference>
<accession>A0ABW3DIC8</accession>
<organism evidence="2 3">
    <name type="scientific">Streptosporangium algeriense</name>
    <dbReference type="NCBI Taxonomy" id="1682748"/>
    <lineage>
        <taxon>Bacteria</taxon>
        <taxon>Bacillati</taxon>
        <taxon>Actinomycetota</taxon>
        <taxon>Actinomycetes</taxon>
        <taxon>Streptosporangiales</taxon>
        <taxon>Streptosporangiaceae</taxon>
        <taxon>Streptosporangium</taxon>
    </lineage>
</organism>
<gene>
    <name evidence="2" type="ORF">ACFQ08_03530</name>
</gene>
<name>A0ABW3DIC8_9ACTN</name>
<feature type="non-terminal residue" evidence="2">
    <location>
        <position position="1"/>
    </location>
</feature>
<dbReference type="SMART" id="SM00028">
    <property type="entry name" value="TPR"/>
    <property type="match status" value="1"/>
</dbReference>
<dbReference type="InterPro" id="IPR011990">
    <property type="entry name" value="TPR-like_helical_dom_sf"/>
</dbReference>
<sequence>GRGTLAFETGDPEGAVADFTRALEPGADPALLFNRAMALRAAGREEEAVTDLTRALELAPEDNEIREALQRL</sequence>
<proteinExistence type="predicted"/>
<dbReference type="Gene3D" id="1.25.40.10">
    <property type="entry name" value="Tetratricopeptide repeat domain"/>
    <property type="match status" value="1"/>
</dbReference>
<dbReference type="InterPro" id="IPR019734">
    <property type="entry name" value="TPR_rpt"/>
</dbReference>
<dbReference type="EMBL" id="JBHTHX010000057">
    <property type="protein sequence ID" value="MFD0883631.1"/>
    <property type="molecule type" value="Genomic_DNA"/>
</dbReference>
<comment type="caution">
    <text evidence="2">The sequence shown here is derived from an EMBL/GenBank/DDBJ whole genome shotgun (WGS) entry which is preliminary data.</text>
</comment>
<keyword evidence="3" id="KW-1185">Reference proteome</keyword>
<feature type="repeat" description="TPR" evidence="1">
    <location>
        <begin position="29"/>
        <end position="62"/>
    </location>
</feature>
<evidence type="ECO:0000313" key="3">
    <source>
        <dbReference type="Proteomes" id="UP001597024"/>
    </source>
</evidence>
<dbReference type="Proteomes" id="UP001597024">
    <property type="component" value="Unassembled WGS sequence"/>
</dbReference>
<evidence type="ECO:0000256" key="1">
    <source>
        <dbReference type="PROSITE-ProRule" id="PRU00339"/>
    </source>
</evidence>
<protein>
    <submittedName>
        <fullName evidence="2">Tetratricopeptide repeat protein</fullName>
    </submittedName>
</protein>